<organism evidence="1 2">
    <name type="scientific">Butyricimonas virosa</name>
    <dbReference type="NCBI Taxonomy" id="544645"/>
    <lineage>
        <taxon>Bacteria</taxon>
        <taxon>Pseudomonadati</taxon>
        <taxon>Bacteroidota</taxon>
        <taxon>Bacteroidia</taxon>
        <taxon>Bacteroidales</taxon>
        <taxon>Odoribacteraceae</taxon>
        <taxon>Butyricimonas</taxon>
    </lineage>
</organism>
<evidence type="ECO:0000313" key="1">
    <source>
        <dbReference type="EMBL" id="RHM43000.1"/>
    </source>
</evidence>
<dbReference type="RefSeq" id="WP_118450002.1">
    <property type="nucleotide sequence ID" value="NZ_CABJDM010000010.1"/>
</dbReference>
<evidence type="ECO:0000313" key="2">
    <source>
        <dbReference type="Proteomes" id="UP000286038"/>
    </source>
</evidence>
<name>A0A415QI20_9BACT</name>
<dbReference type="Gene3D" id="3.20.20.370">
    <property type="entry name" value="Glycoside hydrolase/deacetylase"/>
    <property type="match status" value="1"/>
</dbReference>
<accession>A0A415QI20</accession>
<gene>
    <name evidence="1" type="ORF">DWZ68_10205</name>
</gene>
<dbReference type="EMBL" id="QRPV01000010">
    <property type="protein sequence ID" value="RHM43000.1"/>
    <property type="molecule type" value="Genomic_DNA"/>
</dbReference>
<reference evidence="1 2" key="1">
    <citation type="submission" date="2018-08" db="EMBL/GenBank/DDBJ databases">
        <title>A genome reference for cultivated species of the human gut microbiota.</title>
        <authorList>
            <person name="Zou Y."/>
            <person name="Xue W."/>
            <person name="Luo G."/>
        </authorList>
    </citation>
    <scope>NUCLEOTIDE SEQUENCE [LARGE SCALE GENOMIC DNA]</scope>
    <source>
        <strain evidence="1 2">AF34-33</strain>
    </source>
</reference>
<protein>
    <recommendedName>
        <fullName evidence="3">Polysaccharide (De)acetylase</fullName>
    </recommendedName>
</protein>
<sequence length="375" mass="43361">MSLKQTITHNLLNILGWRTKRHIVVIESDDWGSIRMPSKKVYDKLLRAGIRVDKCHYCMNDSIASEDDISLLFEVLSSVKDKNDSPVVITANAVVANPDFKKIKESDFSAYFFKRIDEGMKEIKGCENVLSMWKQGQNEGYFRIQSHGREHVNISRWMYYLRNDFPETRLAFDYGVYGISTTITNEKRKSFLPAFDFENNQEESIANNIVADGLKNFENIFGFKSKSFIAPNYTWGKSLERTIANYGVKYIQGSQISRYRNAEGENNKCRLRYIGKRNDFGQIDLARNAFFEPSENQDKDWIDSCLSDIAIAFRYHHPAIISAHRVNFVGTINVHNRDKNLVLLKDLLIGIKKQWPDVEFMSSDQLGDLITKNNE</sequence>
<evidence type="ECO:0008006" key="3">
    <source>
        <dbReference type="Google" id="ProtNLM"/>
    </source>
</evidence>
<dbReference type="GO" id="GO:0005975">
    <property type="term" value="P:carbohydrate metabolic process"/>
    <property type="evidence" value="ECO:0007669"/>
    <property type="project" value="InterPro"/>
</dbReference>
<dbReference type="SUPFAM" id="SSF88713">
    <property type="entry name" value="Glycoside hydrolase/deacetylase"/>
    <property type="match status" value="1"/>
</dbReference>
<comment type="caution">
    <text evidence="1">The sequence shown here is derived from an EMBL/GenBank/DDBJ whole genome shotgun (WGS) entry which is preliminary data.</text>
</comment>
<proteinExistence type="predicted"/>
<dbReference type="InterPro" id="IPR011330">
    <property type="entry name" value="Glyco_hydro/deAcase_b/a-brl"/>
</dbReference>
<dbReference type="Proteomes" id="UP000286038">
    <property type="component" value="Unassembled WGS sequence"/>
</dbReference>
<dbReference type="AlphaFoldDB" id="A0A415QI20"/>